<dbReference type="EMBL" id="CDMZ01000244">
    <property type="protein sequence ID" value="CEM10023.1"/>
    <property type="molecule type" value="Genomic_DNA"/>
</dbReference>
<sequence length="333" mass="34746">MVRVAFRGFVLVSLCTVLKCSCQEVFVPLRDAGDFDGPSTLSLDTPLESTIQAEELDSVEKQNFGRVNGNWIDMRGGGNRGMCCNLCSSQPIQSQQFCFQSCNMAACGGGGGGAPMPARPPSSSVSPRRGGGRPAGPPSGGSGGSGGPRCVQDSTFCCYECRVCGIASRSDRGSAQSAARSQCTSAGGQNCRHISTSNSCRAPSTGCKHTAVSCCFRCNVCARADGNTRSEAESSARSSCRASGGQQCEISVSEQVCPSSSRRLEQFLTQSPSDRALAAVSEDPWGQWESSGGAAGGCPETQMGEGRLLTESVPEPSCARRESFQAEERFGGE</sequence>
<evidence type="ECO:0008006" key="4">
    <source>
        <dbReference type="Google" id="ProtNLM"/>
    </source>
</evidence>
<evidence type="ECO:0000256" key="1">
    <source>
        <dbReference type="SAM" id="MobiDB-lite"/>
    </source>
</evidence>
<feature type="compositionally biased region" description="Gly residues" evidence="1">
    <location>
        <begin position="132"/>
        <end position="147"/>
    </location>
</feature>
<name>A0A0G4FBM0_9ALVE</name>
<proteinExistence type="predicted"/>
<feature type="signal peptide" evidence="2">
    <location>
        <begin position="1"/>
        <end position="22"/>
    </location>
</feature>
<dbReference type="VEuPathDB" id="CryptoDB:Cvel_16057"/>
<reference evidence="3" key="1">
    <citation type="submission" date="2014-11" db="EMBL/GenBank/DDBJ databases">
        <authorList>
            <person name="Otto D Thomas"/>
            <person name="Naeem Raeece"/>
        </authorList>
    </citation>
    <scope>NUCLEOTIDE SEQUENCE</scope>
</reference>
<dbReference type="AlphaFoldDB" id="A0A0G4FBM0"/>
<feature type="region of interest" description="Disordered" evidence="1">
    <location>
        <begin position="113"/>
        <end position="147"/>
    </location>
</feature>
<keyword evidence="2" id="KW-0732">Signal</keyword>
<protein>
    <recommendedName>
        <fullName evidence="4">TNFR-Cys domain-containing protein</fullName>
    </recommendedName>
</protein>
<feature type="chain" id="PRO_5005188372" description="TNFR-Cys domain-containing protein" evidence="2">
    <location>
        <begin position="23"/>
        <end position="333"/>
    </location>
</feature>
<evidence type="ECO:0000256" key="2">
    <source>
        <dbReference type="SAM" id="SignalP"/>
    </source>
</evidence>
<accession>A0A0G4FBM0</accession>
<evidence type="ECO:0000313" key="3">
    <source>
        <dbReference type="EMBL" id="CEM10023.1"/>
    </source>
</evidence>
<feature type="region of interest" description="Disordered" evidence="1">
    <location>
        <begin position="275"/>
        <end position="333"/>
    </location>
</feature>
<gene>
    <name evidence="3" type="ORF">Cvel_16057</name>
</gene>
<feature type="compositionally biased region" description="Basic and acidic residues" evidence="1">
    <location>
        <begin position="318"/>
        <end position="333"/>
    </location>
</feature>
<organism evidence="3">
    <name type="scientific">Chromera velia CCMP2878</name>
    <dbReference type="NCBI Taxonomy" id="1169474"/>
    <lineage>
        <taxon>Eukaryota</taxon>
        <taxon>Sar</taxon>
        <taxon>Alveolata</taxon>
        <taxon>Colpodellida</taxon>
        <taxon>Chromeraceae</taxon>
        <taxon>Chromera</taxon>
    </lineage>
</organism>